<keyword evidence="2 6" id="KW-0805">Transcription regulation</keyword>
<dbReference type="AlphaFoldDB" id="W4PYA8"/>
<comment type="caution">
    <text evidence="10">The sequence shown here is derived from an EMBL/GenBank/DDBJ whole genome shotgun (WGS) entry which is preliminary data.</text>
</comment>
<feature type="short sequence motif" description="Interaction with polymerase core subunit RpoC" evidence="6">
    <location>
        <begin position="164"/>
        <end position="167"/>
    </location>
</feature>
<evidence type="ECO:0000259" key="9">
    <source>
        <dbReference type="PROSITE" id="PS00716"/>
    </source>
</evidence>
<dbReference type="CDD" id="cd06171">
    <property type="entry name" value="Sigma70_r4"/>
    <property type="match status" value="1"/>
</dbReference>
<comment type="similarity">
    <text evidence="6">Belongs to the sigma-70 factor family. RpoD/SigA subfamily.</text>
</comment>
<comment type="subcellular location">
    <subcellularLocation>
        <location evidence="6">Cytoplasm</location>
    </subcellularLocation>
</comment>
<dbReference type="InterPro" id="IPR009042">
    <property type="entry name" value="RNA_pol_sigma70_r1_2"/>
</dbReference>
<dbReference type="HAMAP" id="MF_00963">
    <property type="entry name" value="Sigma70_RpoD_SigA"/>
    <property type="match status" value="1"/>
</dbReference>
<dbReference type="Pfam" id="PF00140">
    <property type="entry name" value="Sigma70_r1_2"/>
    <property type="match status" value="1"/>
</dbReference>
<feature type="coiled-coil region" evidence="7">
    <location>
        <begin position="295"/>
        <end position="322"/>
    </location>
</feature>
<name>W4PYA8_9BACI</name>
<dbReference type="InterPro" id="IPR013325">
    <property type="entry name" value="RNA_pol_sigma_r2"/>
</dbReference>
<feature type="domain" description="RNA polymerase sigma-70" evidence="9">
    <location>
        <begin position="333"/>
        <end position="359"/>
    </location>
</feature>
<keyword evidence="7" id="KW-0175">Coiled coil</keyword>
<feature type="DNA-binding region" description="H-T-H motif" evidence="6">
    <location>
        <begin position="334"/>
        <end position="353"/>
    </location>
</feature>
<dbReference type="NCBIfam" id="TIGR02393">
    <property type="entry name" value="RpoD_Cterm"/>
    <property type="match status" value="1"/>
</dbReference>
<gene>
    <name evidence="6" type="primary">sigA</name>
    <name evidence="10" type="ORF">JCM9140_673</name>
</gene>
<dbReference type="InterPro" id="IPR007630">
    <property type="entry name" value="RNA_pol_sigma70_r4"/>
</dbReference>
<keyword evidence="11" id="KW-1185">Reference proteome</keyword>
<accession>W4PYA8</accession>
<evidence type="ECO:0000256" key="4">
    <source>
        <dbReference type="ARBA" id="ARBA00023125"/>
    </source>
</evidence>
<dbReference type="InterPro" id="IPR007127">
    <property type="entry name" value="RNA_pol_sigma_70_r1_1"/>
</dbReference>
<dbReference type="FunFam" id="1.10.10.10:FF:000002">
    <property type="entry name" value="RNA polymerase sigma factor SigA"/>
    <property type="match status" value="1"/>
</dbReference>
<dbReference type="NCBIfam" id="NF006666">
    <property type="entry name" value="PRK09210.1"/>
    <property type="match status" value="1"/>
</dbReference>
<dbReference type="InterPro" id="IPR007624">
    <property type="entry name" value="RNA_pol_sigma70_r3"/>
</dbReference>
<dbReference type="OrthoDB" id="9809557at2"/>
<protein>
    <recommendedName>
        <fullName evidence="6">RNA polymerase sigma factor SigA</fullName>
    </recommendedName>
</protein>
<dbReference type="Gene3D" id="1.10.601.10">
    <property type="entry name" value="RNA Polymerase Primary Sigma Factor"/>
    <property type="match status" value="2"/>
</dbReference>
<proteinExistence type="inferred from homology"/>
<dbReference type="GO" id="GO:0003677">
    <property type="term" value="F:DNA binding"/>
    <property type="evidence" value="ECO:0007669"/>
    <property type="project" value="UniProtKB-UniRule"/>
</dbReference>
<evidence type="ECO:0000256" key="3">
    <source>
        <dbReference type="ARBA" id="ARBA00023082"/>
    </source>
</evidence>
<evidence type="ECO:0000256" key="1">
    <source>
        <dbReference type="ARBA" id="ARBA00022490"/>
    </source>
</evidence>
<dbReference type="GO" id="GO:0006352">
    <property type="term" value="P:DNA-templated transcription initiation"/>
    <property type="evidence" value="ECO:0007669"/>
    <property type="project" value="UniProtKB-UniRule"/>
</dbReference>
<evidence type="ECO:0000259" key="8">
    <source>
        <dbReference type="PROSITE" id="PS00715"/>
    </source>
</evidence>
<evidence type="ECO:0000256" key="2">
    <source>
        <dbReference type="ARBA" id="ARBA00023015"/>
    </source>
</evidence>
<dbReference type="GO" id="GO:0005737">
    <property type="term" value="C:cytoplasm"/>
    <property type="evidence" value="ECO:0007669"/>
    <property type="project" value="UniProtKB-SubCell"/>
</dbReference>
<keyword evidence="5 6" id="KW-0804">Transcription</keyword>
<dbReference type="PRINTS" id="PR00046">
    <property type="entry name" value="SIGMA70FCT"/>
</dbReference>
<dbReference type="InterPro" id="IPR050239">
    <property type="entry name" value="Sigma-70_RNA_pol_init_factors"/>
</dbReference>
<evidence type="ECO:0000313" key="10">
    <source>
        <dbReference type="EMBL" id="GAE24722.1"/>
    </source>
</evidence>
<dbReference type="InterPro" id="IPR014284">
    <property type="entry name" value="RNA_pol_sigma-70_dom"/>
</dbReference>
<dbReference type="Pfam" id="PF04545">
    <property type="entry name" value="Sigma70_r4"/>
    <property type="match status" value="1"/>
</dbReference>
<dbReference type="InterPro" id="IPR000943">
    <property type="entry name" value="RNA_pol_sigma70"/>
</dbReference>
<dbReference type="NCBIfam" id="TIGR02937">
    <property type="entry name" value="sigma70-ECF"/>
    <property type="match status" value="1"/>
</dbReference>
<evidence type="ECO:0000313" key="11">
    <source>
        <dbReference type="Proteomes" id="UP000018890"/>
    </source>
</evidence>
<dbReference type="Gene3D" id="1.10.220.120">
    <property type="entry name" value="Sigma-70 factor, region 1.1"/>
    <property type="match status" value="1"/>
</dbReference>
<evidence type="ECO:0000256" key="5">
    <source>
        <dbReference type="ARBA" id="ARBA00023163"/>
    </source>
</evidence>
<dbReference type="FunFam" id="1.10.601.10:FF:000003">
    <property type="entry name" value="RNA polymerase sigma factor SigA"/>
    <property type="match status" value="1"/>
</dbReference>
<dbReference type="FunFam" id="1.10.601.10:FF:000001">
    <property type="entry name" value="RNA polymerase sigma factor SigA"/>
    <property type="match status" value="1"/>
</dbReference>
<dbReference type="PANTHER" id="PTHR30603">
    <property type="entry name" value="RNA POLYMERASE SIGMA FACTOR RPO"/>
    <property type="match status" value="1"/>
</dbReference>
<keyword evidence="1 6" id="KW-0963">Cytoplasm</keyword>
<feature type="region of interest" description="Sigma-70 factor domain-2" evidence="6">
    <location>
        <begin position="140"/>
        <end position="210"/>
    </location>
</feature>
<reference evidence="10" key="1">
    <citation type="journal article" date="2014" name="Genome Announc.">
        <title>Draft Genome Sequences of Three Alkaliphilic Bacillus Strains, Bacillus wakoensis JCM 9140T, Bacillus akibai JCM 9157T, and Bacillus hemicellulosilyticus JCM 9152T.</title>
        <authorList>
            <person name="Yuki M."/>
            <person name="Oshima K."/>
            <person name="Suda W."/>
            <person name="Oshida Y."/>
            <person name="Kitamura K."/>
            <person name="Iida T."/>
            <person name="Hattori M."/>
            <person name="Ohkuma M."/>
        </authorList>
    </citation>
    <scope>NUCLEOTIDE SEQUENCE [LARGE SCALE GENOMIC DNA]</scope>
    <source>
        <strain evidence="10">JCM 9140</strain>
    </source>
</reference>
<dbReference type="Gene3D" id="1.10.10.10">
    <property type="entry name" value="Winged helix-like DNA-binding domain superfamily/Winged helix DNA-binding domain"/>
    <property type="match status" value="2"/>
</dbReference>
<dbReference type="InterPro" id="IPR007627">
    <property type="entry name" value="RNA_pol_sigma70_r2"/>
</dbReference>
<dbReference type="SUPFAM" id="SSF88659">
    <property type="entry name" value="Sigma3 and sigma4 domains of RNA polymerase sigma factors"/>
    <property type="match status" value="2"/>
</dbReference>
<dbReference type="Pfam" id="PF04539">
    <property type="entry name" value="Sigma70_r3"/>
    <property type="match status" value="1"/>
</dbReference>
<comment type="function">
    <text evidence="6">Sigma factors are initiation factors that promote the attachment of RNA polymerase to specific initiation sites and are then released. This sigma factor is the primary sigma factor during exponential growth.</text>
</comment>
<organism evidence="10 11">
    <name type="scientific">Halalkalibacter wakoensis JCM 9140</name>
    <dbReference type="NCBI Taxonomy" id="1236970"/>
    <lineage>
        <taxon>Bacteria</taxon>
        <taxon>Bacillati</taxon>
        <taxon>Bacillota</taxon>
        <taxon>Bacilli</taxon>
        <taxon>Bacillales</taxon>
        <taxon>Bacillaceae</taxon>
        <taxon>Halalkalibacter</taxon>
    </lineage>
</organism>
<dbReference type="Pfam" id="PF04542">
    <property type="entry name" value="Sigma70_r2"/>
    <property type="match status" value="1"/>
</dbReference>
<dbReference type="PANTHER" id="PTHR30603:SF60">
    <property type="entry name" value="RNA POLYMERASE SIGMA FACTOR RPOD"/>
    <property type="match status" value="1"/>
</dbReference>
<dbReference type="InterPro" id="IPR012760">
    <property type="entry name" value="RNA_pol_sigma_RpoD_C"/>
</dbReference>
<dbReference type="FunFam" id="1.10.10.10:FF:000004">
    <property type="entry name" value="RNA polymerase sigma factor SigA"/>
    <property type="match status" value="1"/>
</dbReference>
<dbReference type="PROSITE" id="PS00715">
    <property type="entry name" value="SIGMA70_1"/>
    <property type="match status" value="1"/>
</dbReference>
<dbReference type="PROSITE" id="PS00716">
    <property type="entry name" value="SIGMA70_2"/>
    <property type="match status" value="1"/>
</dbReference>
<keyword evidence="4 6" id="KW-0238">DNA-binding</keyword>
<feature type="domain" description="RNA polymerase sigma-70" evidence="8">
    <location>
        <begin position="164"/>
        <end position="177"/>
    </location>
</feature>
<evidence type="ECO:0000256" key="7">
    <source>
        <dbReference type="SAM" id="Coils"/>
    </source>
</evidence>
<keyword evidence="3 6" id="KW-0731">Sigma factor</keyword>
<feature type="region of interest" description="Sigma-70 factor domain-4" evidence="6">
    <location>
        <begin position="308"/>
        <end position="361"/>
    </location>
</feature>
<dbReference type="Proteomes" id="UP000018890">
    <property type="component" value="Unassembled WGS sequence"/>
</dbReference>
<dbReference type="InterPro" id="IPR036388">
    <property type="entry name" value="WH-like_DNA-bd_sf"/>
</dbReference>
<sequence length="373" mass="42832">MADKPLRPLAEGELSIDQVKEQLVEIGKKRGILTYAEITEKLAAFDQDSDQMDEFFEYLGEQGVEILNETDDVVPNLQQAVKDEEEFDLSDLSVPPGIKINDPVRMYLKEIGRVPLLSAEEEIELAKRIEQGDEEAKRRLAEANLRLVVSIAKRYVGRGMLFLDLIQEGNMGLIKAVEKFDYEKGYKFSTYATWWIRQAITRAIADQARTIRIPVHMVETINKLIRVQRQLLQDFGREPTPEEVAQEMELTPEKVREILKIAQEPVSLETPIGEEDDSHLGDFIEDQEALAPSDAAAYELLKEQLEDVLDTLTDREENVLRLRFGLDDGRTRTLEEVGKVFGVTRERIRQIEAKALRKLRHPSRSKRLKDFLE</sequence>
<dbReference type="InterPro" id="IPR042189">
    <property type="entry name" value="RNA_pol_sigma_70_r1_1_sf"/>
</dbReference>
<feature type="region of interest" description="Sigma-70 factor domain-3" evidence="6">
    <location>
        <begin position="219"/>
        <end position="295"/>
    </location>
</feature>
<evidence type="ECO:0000256" key="6">
    <source>
        <dbReference type="HAMAP-Rule" id="MF_00963"/>
    </source>
</evidence>
<dbReference type="InterPro" id="IPR028630">
    <property type="entry name" value="Sigma70_RpoD"/>
</dbReference>
<dbReference type="GO" id="GO:0016987">
    <property type="term" value="F:sigma factor activity"/>
    <property type="evidence" value="ECO:0007669"/>
    <property type="project" value="UniProtKB-UniRule"/>
</dbReference>
<dbReference type="RefSeq" id="WP_034742140.1">
    <property type="nucleotide sequence ID" value="NZ_BAUT01000004.1"/>
</dbReference>
<dbReference type="STRING" id="1236970.JCM9140_673"/>
<dbReference type="InterPro" id="IPR013324">
    <property type="entry name" value="RNA_pol_sigma_r3/r4-like"/>
</dbReference>
<dbReference type="SUPFAM" id="SSF88946">
    <property type="entry name" value="Sigma2 domain of RNA polymerase sigma factors"/>
    <property type="match status" value="1"/>
</dbReference>
<dbReference type="EMBL" id="BAUT01000004">
    <property type="protein sequence ID" value="GAE24722.1"/>
    <property type="molecule type" value="Genomic_DNA"/>
</dbReference>
<comment type="subunit">
    <text evidence="6">Interacts transiently with the RNA polymerase catalytic core.</text>
</comment>
<dbReference type="Pfam" id="PF03979">
    <property type="entry name" value="Sigma70_r1_1"/>
    <property type="match status" value="1"/>
</dbReference>